<dbReference type="EMBL" id="BAABFT010000001">
    <property type="protein sequence ID" value="GAA4311569.1"/>
    <property type="molecule type" value="Genomic_DNA"/>
</dbReference>
<dbReference type="Pfam" id="PF13365">
    <property type="entry name" value="Trypsin_2"/>
    <property type="match status" value="1"/>
</dbReference>
<dbReference type="RefSeq" id="WP_345209565.1">
    <property type="nucleotide sequence ID" value="NZ_BAABFT010000001.1"/>
</dbReference>
<keyword evidence="4" id="KW-0472">Membrane</keyword>
<keyword evidence="6" id="KW-1185">Reference proteome</keyword>
<keyword evidence="4" id="KW-1133">Transmembrane helix</keyword>
<name>A0ABP8FV23_9SPHI</name>
<evidence type="ECO:0000313" key="5">
    <source>
        <dbReference type="EMBL" id="GAA4311569.1"/>
    </source>
</evidence>
<comment type="caution">
    <text evidence="5">The sequence shown here is derived from an EMBL/GenBank/DDBJ whole genome shotgun (WGS) entry which is preliminary data.</text>
</comment>
<protein>
    <recommendedName>
        <fullName evidence="7">Trypsin-like peptidase</fullName>
    </recommendedName>
</protein>
<evidence type="ECO:0000256" key="1">
    <source>
        <dbReference type="ARBA" id="ARBA00010541"/>
    </source>
</evidence>
<dbReference type="PRINTS" id="PR00834">
    <property type="entry name" value="PROTEASES2C"/>
</dbReference>
<dbReference type="SUPFAM" id="SSF50494">
    <property type="entry name" value="Trypsin-like serine proteases"/>
    <property type="match status" value="1"/>
</dbReference>
<keyword evidence="3" id="KW-0378">Hydrolase</keyword>
<dbReference type="InterPro" id="IPR043504">
    <property type="entry name" value="Peptidase_S1_PA_chymotrypsin"/>
</dbReference>
<dbReference type="InterPro" id="IPR001940">
    <property type="entry name" value="Peptidase_S1C"/>
</dbReference>
<dbReference type="InterPro" id="IPR051201">
    <property type="entry name" value="Chloro_Bact_Ser_Proteases"/>
</dbReference>
<accession>A0ABP8FV23</accession>
<evidence type="ECO:0000256" key="3">
    <source>
        <dbReference type="ARBA" id="ARBA00022801"/>
    </source>
</evidence>
<dbReference type="Gene3D" id="2.40.10.10">
    <property type="entry name" value="Trypsin-like serine proteases"/>
    <property type="match status" value="2"/>
</dbReference>
<comment type="similarity">
    <text evidence="1">Belongs to the peptidase S1C family.</text>
</comment>
<organism evidence="5 6">
    <name type="scientific">Mucilaginibacter gynuensis</name>
    <dbReference type="NCBI Taxonomy" id="1302236"/>
    <lineage>
        <taxon>Bacteria</taxon>
        <taxon>Pseudomonadati</taxon>
        <taxon>Bacteroidota</taxon>
        <taxon>Sphingobacteriia</taxon>
        <taxon>Sphingobacteriales</taxon>
        <taxon>Sphingobacteriaceae</taxon>
        <taxon>Mucilaginibacter</taxon>
    </lineage>
</organism>
<proteinExistence type="inferred from homology"/>
<feature type="transmembrane region" description="Helical" evidence="4">
    <location>
        <begin position="97"/>
        <end position="116"/>
    </location>
</feature>
<dbReference type="InterPro" id="IPR009003">
    <property type="entry name" value="Peptidase_S1_PA"/>
</dbReference>
<gene>
    <name evidence="5" type="ORF">GCM10023149_06610</name>
</gene>
<dbReference type="PANTHER" id="PTHR43343:SF3">
    <property type="entry name" value="PROTEASE DO-LIKE 8, CHLOROPLASTIC"/>
    <property type="match status" value="1"/>
</dbReference>
<dbReference type="Proteomes" id="UP001500582">
    <property type="component" value="Unassembled WGS sequence"/>
</dbReference>
<evidence type="ECO:0000313" key="6">
    <source>
        <dbReference type="Proteomes" id="UP001500582"/>
    </source>
</evidence>
<reference evidence="6" key="1">
    <citation type="journal article" date="2019" name="Int. J. Syst. Evol. Microbiol.">
        <title>The Global Catalogue of Microorganisms (GCM) 10K type strain sequencing project: providing services to taxonomists for standard genome sequencing and annotation.</title>
        <authorList>
            <consortium name="The Broad Institute Genomics Platform"/>
            <consortium name="The Broad Institute Genome Sequencing Center for Infectious Disease"/>
            <person name="Wu L."/>
            <person name="Ma J."/>
        </authorList>
    </citation>
    <scope>NUCLEOTIDE SEQUENCE [LARGE SCALE GENOMIC DNA]</scope>
    <source>
        <strain evidence="6">JCM 17705</strain>
    </source>
</reference>
<sequence length="373" mass="41515">MSDTKMLEQIERYLNGEMSLEERAQFEQLRKENAVIDSQVVEHQAFVGLLKHYGERLDLETRLNAIHDEIDVNTLKEELMVHPSWIVSMWRHHHSKISVAASIAIFAMLSTLFFTGKFNNKDSKYLELRDKIGSLQTSTARINATNNRILNNINKSDKPKPVINPGNFRGTGFALTSNGYIVTNYHVIKGADSLYVQNVNGDSYHAKVVYSEPEHDIAVLEINDSEFKNLGAVPYNFKKSKSDLGEDVYTIGYPSDAIAFGPGFLTSAAGFNGDTTAYEVSIAARPGNSGGPLLDSKGNLIGIISGKQTQYESSAYAIKSNYLLKAIQDIPSDSLKRKLSLNTKNKTKSSLAGLSRTQQLAKLQKYIFMVKVY</sequence>
<evidence type="ECO:0000256" key="2">
    <source>
        <dbReference type="ARBA" id="ARBA00022670"/>
    </source>
</evidence>
<keyword evidence="4" id="KW-0812">Transmembrane</keyword>
<evidence type="ECO:0000256" key="4">
    <source>
        <dbReference type="SAM" id="Phobius"/>
    </source>
</evidence>
<keyword evidence="2" id="KW-0645">Protease</keyword>
<dbReference type="PANTHER" id="PTHR43343">
    <property type="entry name" value="PEPTIDASE S12"/>
    <property type="match status" value="1"/>
</dbReference>
<evidence type="ECO:0008006" key="7">
    <source>
        <dbReference type="Google" id="ProtNLM"/>
    </source>
</evidence>